<dbReference type="Proteomes" id="UP000198541">
    <property type="component" value="Unassembled WGS sequence"/>
</dbReference>
<evidence type="ECO:0000313" key="2">
    <source>
        <dbReference type="EMBL" id="SDN36726.1"/>
    </source>
</evidence>
<accession>A0A1H0AUD4</accession>
<keyword evidence="1" id="KW-1133">Transmembrane helix</keyword>
<feature type="transmembrane region" description="Helical" evidence="1">
    <location>
        <begin position="65"/>
        <end position="87"/>
    </location>
</feature>
<organism evidence="2 3">
    <name type="scientific">Actinomyces ruminicola</name>
    <dbReference type="NCBI Taxonomy" id="332524"/>
    <lineage>
        <taxon>Bacteria</taxon>
        <taxon>Bacillati</taxon>
        <taxon>Actinomycetota</taxon>
        <taxon>Actinomycetes</taxon>
        <taxon>Actinomycetales</taxon>
        <taxon>Actinomycetaceae</taxon>
        <taxon>Actinomyces</taxon>
    </lineage>
</organism>
<keyword evidence="1" id="KW-0472">Membrane</keyword>
<dbReference type="EMBL" id="FNIM01000002">
    <property type="protein sequence ID" value="SDN36726.1"/>
    <property type="molecule type" value="Genomic_DNA"/>
</dbReference>
<evidence type="ECO:0008006" key="4">
    <source>
        <dbReference type="Google" id="ProtNLM"/>
    </source>
</evidence>
<keyword evidence="3" id="KW-1185">Reference proteome</keyword>
<feature type="transmembrane region" description="Helical" evidence="1">
    <location>
        <begin position="12"/>
        <end position="34"/>
    </location>
</feature>
<evidence type="ECO:0000313" key="3">
    <source>
        <dbReference type="Proteomes" id="UP000198541"/>
    </source>
</evidence>
<dbReference type="AlphaFoldDB" id="A0A1H0AUD4"/>
<evidence type="ECO:0000256" key="1">
    <source>
        <dbReference type="SAM" id="Phobius"/>
    </source>
</evidence>
<name>A0A1H0AUD4_9ACTO</name>
<dbReference type="RefSeq" id="WP_092533780.1">
    <property type="nucleotide sequence ID" value="NZ_FNIM01000002.1"/>
</dbReference>
<proteinExistence type="predicted"/>
<protein>
    <recommendedName>
        <fullName evidence="4">ABC-2 type transport system permease protein</fullName>
    </recommendedName>
</protein>
<reference evidence="3" key="1">
    <citation type="submission" date="2016-10" db="EMBL/GenBank/DDBJ databases">
        <authorList>
            <person name="Varghese N."/>
            <person name="Submissions S."/>
        </authorList>
    </citation>
    <scope>NUCLEOTIDE SEQUENCE [LARGE SCALE GENOMIC DNA]</scope>
    <source>
        <strain evidence="3">DSM 27982</strain>
    </source>
</reference>
<sequence>MSVIAFGLAGLLRSAIAALGILITVPIIVGTGILQWPQVLRLLPDQAALSLLGAPGYDVTALPPAAAALVLATWAGLCLAAYALALIRRDT</sequence>
<gene>
    <name evidence="2" type="ORF">SAMN05216355_102126</name>
</gene>
<keyword evidence="1" id="KW-0812">Transmembrane</keyword>